<dbReference type="Pfam" id="PF02922">
    <property type="entry name" value="CBM_48"/>
    <property type="match status" value="1"/>
</dbReference>
<feature type="domain" description="Glycosyl hydrolase family 13 catalytic" evidence="5">
    <location>
        <begin position="173"/>
        <end position="578"/>
    </location>
</feature>
<gene>
    <name evidence="6" type="primary">glgX_2</name>
    <name evidence="6" type="ORF">GCM10023340_41050</name>
</gene>
<dbReference type="CDD" id="cd11326">
    <property type="entry name" value="AmyAc_Glg_debranch"/>
    <property type="match status" value="1"/>
</dbReference>
<evidence type="ECO:0000256" key="4">
    <source>
        <dbReference type="SAM" id="MobiDB-lite"/>
    </source>
</evidence>
<accession>A0ABP9Q2U4</accession>
<name>A0ABP9Q2U4_9ACTN</name>
<keyword evidence="2" id="KW-0378">Hydrolase</keyword>
<dbReference type="InterPro" id="IPR044505">
    <property type="entry name" value="GlgX_Isoamylase_N_E_set"/>
</dbReference>
<dbReference type="CDD" id="cd02856">
    <property type="entry name" value="E_set_GDE_Isoamylase_N"/>
    <property type="match status" value="1"/>
</dbReference>
<dbReference type="Gene3D" id="2.60.40.1180">
    <property type="entry name" value="Golgi alpha-mannosidase II"/>
    <property type="match status" value="1"/>
</dbReference>
<dbReference type="InterPro" id="IPR013783">
    <property type="entry name" value="Ig-like_fold"/>
</dbReference>
<organism evidence="6 7">
    <name type="scientific">Nocardioides marinquilinus</name>
    <dbReference type="NCBI Taxonomy" id="1210400"/>
    <lineage>
        <taxon>Bacteria</taxon>
        <taxon>Bacillati</taxon>
        <taxon>Actinomycetota</taxon>
        <taxon>Actinomycetes</taxon>
        <taxon>Propionibacteriales</taxon>
        <taxon>Nocardioidaceae</taxon>
        <taxon>Nocardioides</taxon>
    </lineage>
</organism>
<feature type="region of interest" description="Disordered" evidence="4">
    <location>
        <begin position="477"/>
        <end position="505"/>
    </location>
</feature>
<keyword evidence="3" id="KW-0326">Glycosidase</keyword>
<dbReference type="InterPro" id="IPR004193">
    <property type="entry name" value="Glyco_hydro_13_N"/>
</dbReference>
<evidence type="ECO:0000259" key="5">
    <source>
        <dbReference type="SMART" id="SM00642"/>
    </source>
</evidence>
<dbReference type="InterPro" id="IPR006047">
    <property type="entry name" value="GH13_cat_dom"/>
</dbReference>
<evidence type="ECO:0000256" key="1">
    <source>
        <dbReference type="ARBA" id="ARBA00008061"/>
    </source>
</evidence>
<evidence type="ECO:0000313" key="7">
    <source>
        <dbReference type="Proteomes" id="UP001500221"/>
    </source>
</evidence>
<dbReference type="SMART" id="SM00642">
    <property type="entry name" value="Aamy"/>
    <property type="match status" value="1"/>
</dbReference>
<dbReference type="InterPro" id="IPR017853">
    <property type="entry name" value="GH"/>
</dbReference>
<keyword evidence="7" id="KW-1185">Reference proteome</keyword>
<dbReference type="SUPFAM" id="SSF51011">
    <property type="entry name" value="Glycosyl hydrolase domain"/>
    <property type="match status" value="1"/>
</dbReference>
<dbReference type="PANTHER" id="PTHR43002">
    <property type="entry name" value="GLYCOGEN DEBRANCHING ENZYME"/>
    <property type="match status" value="1"/>
</dbReference>
<dbReference type="EMBL" id="BAABKG010000006">
    <property type="protein sequence ID" value="GAA5155526.1"/>
    <property type="molecule type" value="Genomic_DNA"/>
</dbReference>
<dbReference type="InterPro" id="IPR014756">
    <property type="entry name" value="Ig_E-set"/>
</dbReference>
<proteinExistence type="inferred from homology"/>
<evidence type="ECO:0000256" key="2">
    <source>
        <dbReference type="ARBA" id="ARBA00022801"/>
    </source>
</evidence>
<dbReference type="Gene3D" id="3.20.20.80">
    <property type="entry name" value="Glycosidases"/>
    <property type="match status" value="1"/>
</dbReference>
<reference evidence="7" key="1">
    <citation type="journal article" date="2019" name="Int. J. Syst. Evol. Microbiol.">
        <title>The Global Catalogue of Microorganisms (GCM) 10K type strain sequencing project: providing services to taxonomists for standard genome sequencing and annotation.</title>
        <authorList>
            <consortium name="The Broad Institute Genomics Platform"/>
            <consortium name="The Broad Institute Genome Sequencing Center for Infectious Disease"/>
            <person name="Wu L."/>
            <person name="Ma J."/>
        </authorList>
    </citation>
    <scope>NUCLEOTIDE SEQUENCE [LARGE SCALE GENOMIC DNA]</scope>
    <source>
        <strain evidence="7">JCM 18459</strain>
    </source>
</reference>
<sequence>MTARPDSPDVWPGQPYPLGATFDGTGTNFALFSEVAERVELCLFDDDLVETRVELTEVDAFVWHCYLPTVQPGQRYGYRVHGPYDPSQGLRCNPNKLLLDPYAKATAGDIDWDQSLFGYTFGDEDSRNDEDSAAHMTHGVVINPFFDWEGDRRLHYPYNESVIYEAHVKGMTQLHPEVPEELRGTYAGLAHPAITEHLTRLGVTAIELMPVHQFVQDSTLLDQGLRNYWGYNTLAFLAPHADYAATGRPGRAGALGQQVQEFKAMVKAMHAAGIEVILDVVYNHTAEGNHMGPTLSMRGIDNQAYYRVVEDDQKFYMDYTGTGNSLNVGNPHSLQLIMDSLRYWILEMHVDGFRFDLASTLAREFYDVDKLATFFELVQQDPVVSQVKLIAEPWDIGPGGYQVGGFPPQWTEWNGAYRDTVRDFWRGEPSLGEFASRVAGSSDLYEHSGRRPVASINFVTAHDGFTLRDLVSYNEKHNEANGEDNNDGESHNRSWNRGVEGPTDDPEILAERSRAQRNVLATLLLSQGVPMLLHGDELGRTQHGNNNTYAQDSEIAWMHWDDVDQPLTDFVAAVIRLRREHPTFRRKRFFTGDTVRTPVRGGEGDRLNDIVWLHPEGRPMEPDDWSSLEQGDQTVGMYLNGHGIAGLDQRGATIVDDHFLLYFNADGPIDLVLPSAEYAEAWDVCINTGGAADASETVPAGSTFHMEHRSVLVLREHHEPEAEPDLSVAASVAALAGRDA</sequence>
<protein>
    <submittedName>
        <fullName evidence="6">Glycogen debranching protein GlgX</fullName>
    </submittedName>
</protein>
<comment type="similarity">
    <text evidence="1">Belongs to the glycosyl hydrolase 13 family.</text>
</comment>
<dbReference type="Proteomes" id="UP001500221">
    <property type="component" value="Unassembled WGS sequence"/>
</dbReference>
<dbReference type="NCBIfam" id="TIGR02100">
    <property type="entry name" value="glgX_debranch"/>
    <property type="match status" value="1"/>
</dbReference>
<evidence type="ECO:0000313" key="6">
    <source>
        <dbReference type="EMBL" id="GAA5155526.1"/>
    </source>
</evidence>
<evidence type="ECO:0000256" key="3">
    <source>
        <dbReference type="ARBA" id="ARBA00023295"/>
    </source>
</evidence>
<dbReference type="Gene3D" id="2.60.40.10">
    <property type="entry name" value="Immunoglobulins"/>
    <property type="match status" value="1"/>
</dbReference>
<dbReference type="SUPFAM" id="SSF81296">
    <property type="entry name" value="E set domains"/>
    <property type="match status" value="1"/>
</dbReference>
<dbReference type="SUPFAM" id="SSF51445">
    <property type="entry name" value="(Trans)glycosidases"/>
    <property type="match status" value="1"/>
</dbReference>
<dbReference type="RefSeq" id="WP_345463296.1">
    <property type="nucleotide sequence ID" value="NZ_BAABKG010000006.1"/>
</dbReference>
<dbReference type="InterPro" id="IPR011837">
    <property type="entry name" value="Glycogen_debranch_GlgX"/>
</dbReference>
<dbReference type="InterPro" id="IPR013780">
    <property type="entry name" value="Glyco_hydro_b"/>
</dbReference>
<comment type="caution">
    <text evidence="6">The sequence shown here is derived from an EMBL/GenBank/DDBJ whole genome shotgun (WGS) entry which is preliminary data.</text>
</comment>